<dbReference type="Gramene" id="ORUFI03G25270.1">
    <property type="protein sequence ID" value="ORUFI03G25270.1"/>
    <property type="gene ID" value="ORUFI03G25270"/>
</dbReference>
<proteinExistence type="predicted"/>
<dbReference type="Proteomes" id="UP000008022">
    <property type="component" value="Unassembled WGS sequence"/>
</dbReference>
<reference evidence="3" key="1">
    <citation type="submission" date="2013-06" db="EMBL/GenBank/DDBJ databases">
        <authorList>
            <person name="Zhao Q."/>
        </authorList>
    </citation>
    <scope>NUCLEOTIDE SEQUENCE</scope>
    <source>
        <strain evidence="3">cv. W1943</strain>
    </source>
</reference>
<protein>
    <submittedName>
        <fullName evidence="2">Uncharacterized protein</fullName>
    </submittedName>
</protein>
<dbReference type="AlphaFoldDB" id="A0A0E0NXQ2"/>
<dbReference type="EnsemblPlants" id="ORUFI03G25270.1">
    <property type="protein sequence ID" value="ORUFI03G25270.1"/>
    <property type="gene ID" value="ORUFI03G25270"/>
</dbReference>
<reference evidence="2" key="2">
    <citation type="submission" date="2015-06" db="UniProtKB">
        <authorList>
            <consortium name="EnsemblPlants"/>
        </authorList>
    </citation>
    <scope>IDENTIFICATION</scope>
</reference>
<evidence type="ECO:0000313" key="3">
    <source>
        <dbReference type="Proteomes" id="UP000008022"/>
    </source>
</evidence>
<evidence type="ECO:0000256" key="1">
    <source>
        <dbReference type="SAM" id="MobiDB-lite"/>
    </source>
</evidence>
<name>A0A0E0NXQ2_ORYRU</name>
<keyword evidence="3" id="KW-1185">Reference proteome</keyword>
<accession>A0A0E0NXQ2</accession>
<organism evidence="2 3">
    <name type="scientific">Oryza rufipogon</name>
    <name type="common">Brownbeard rice</name>
    <name type="synonym">Asian wild rice</name>
    <dbReference type="NCBI Taxonomy" id="4529"/>
    <lineage>
        <taxon>Eukaryota</taxon>
        <taxon>Viridiplantae</taxon>
        <taxon>Streptophyta</taxon>
        <taxon>Embryophyta</taxon>
        <taxon>Tracheophyta</taxon>
        <taxon>Spermatophyta</taxon>
        <taxon>Magnoliopsida</taxon>
        <taxon>Liliopsida</taxon>
        <taxon>Poales</taxon>
        <taxon>Poaceae</taxon>
        <taxon>BOP clade</taxon>
        <taxon>Oryzoideae</taxon>
        <taxon>Oryzeae</taxon>
        <taxon>Oryzinae</taxon>
        <taxon>Oryza</taxon>
    </lineage>
</organism>
<dbReference type="HOGENOM" id="CLU_1629759_0_0_1"/>
<evidence type="ECO:0000313" key="2">
    <source>
        <dbReference type="EnsemblPlants" id="ORUFI03G25270.1"/>
    </source>
</evidence>
<sequence length="163" mass="17268">MSASFHRYLPNNASPVPIASRRKSWTVSMGYGHGPCGHVGKPHPMPPVNFYPVSAPGAGDYHLKKTPPARPPVAAPVRRVGFALPSTPRSAPPRPAGFAPLCTGKTSTTRLAPSAWLRRPIGFGRNHSAAAAEEEENTALKTLQVPSSFARPINRSIIGSSSS</sequence>
<feature type="region of interest" description="Disordered" evidence="1">
    <location>
        <begin position="84"/>
        <end position="105"/>
    </location>
</feature>